<accession>A0A511JGY4</accession>
<evidence type="ECO:0000313" key="2">
    <source>
        <dbReference type="Proteomes" id="UP000321049"/>
    </source>
</evidence>
<dbReference type="RefSeq" id="WP_246123212.1">
    <property type="nucleotide sequence ID" value="NZ_BJWH01000002.1"/>
</dbReference>
<reference evidence="1 2" key="1">
    <citation type="submission" date="2019-07" db="EMBL/GenBank/DDBJ databases">
        <title>Whole genome shotgun sequence of Cellulomonas terrae NBRC 100819.</title>
        <authorList>
            <person name="Hosoyama A."/>
            <person name="Uohara A."/>
            <person name="Ohji S."/>
            <person name="Ichikawa N."/>
        </authorList>
    </citation>
    <scope>NUCLEOTIDE SEQUENCE [LARGE SCALE GENOMIC DNA]</scope>
    <source>
        <strain evidence="1 2">NBRC 100819</strain>
    </source>
</reference>
<dbReference type="EMBL" id="BJWH01000002">
    <property type="protein sequence ID" value="GEL96963.1"/>
    <property type="molecule type" value="Genomic_DNA"/>
</dbReference>
<evidence type="ECO:0008006" key="3">
    <source>
        <dbReference type="Google" id="ProtNLM"/>
    </source>
</evidence>
<protein>
    <recommendedName>
        <fullName evidence="3">Glyoxalase-like domain-containing protein</fullName>
    </recommendedName>
</protein>
<dbReference type="AlphaFoldDB" id="A0A511JGY4"/>
<sequence>MHRPVVRFEVARTDPERGRASWLQLVVRMGEAPLEPSVGKGSIAVLADPDGRAVGLWA</sequence>
<name>A0A511JGY4_9CELL</name>
<evidence type="ECO:0000313" key="1">
    <source>
        <dbReference type="EMBL" id="GEL96963.1"/>
    </source>
</evidence>
<proteinExistence type="predicted"/>
<gene>
    <name evidence="1" type="ORF">CTE05_05100</name>
</gene>
<organism evidence="1 2">
    <name type="scientific">Cellulomonas terrae</name>
    <dbReference type="NCBI Taxonomy" id="311234"/>
    <lineage>
        <taxon>Bacteria</taxon>
        <taxon>Bacillati</taxon>
        <taxon>Actinomycetota</taxon>
        <taxon>Actinomycetes</taxon>
        <taxon>Micrococcales</taxon>
        <taxon>Cellulomonadaceae</taxon>
        <taxon>Cellulomonas</taxon>
    </lineage>
</organism>
<keyword evidence="2" id="KW-1185">Reference proteome</keyword>
<dbReference type="Proteomes" id="UP000321049">
    <property type="component" value="Unassembled WGS sequence"/>
</dbReference>
<comment type="caution">
    <text evidence="1">The sequence shown here is derived from an EMBL/GenBank/DDBJ whole genome shotgun (WGS) entry which is preliminary data.</text>
</comment>